<name>A0A3A4BA18_9ACTN</name>
<feature type="transmembrane region" description="Helical" evidence="1">
    <location>
        <begin position="20"/>
        <end position="41"/>
    </location>
</feature>
<feature type="transmembrane region" description="Helical" evidence="1">
    <location>
        <begin position="233"/>
        <end position="254"/>
    </location>
</feature>
<feature type="transmembrane region" description="Helical" evidence="1">
    <location>
        <begin position="504"/>
        <end position="521"/>
    </location>
</feature>
<keyword evidence="1" id="KW-0472">Membrane</keyword>
<feature type="transmembrane region" description="Helical" evidence="1">
    <location>
        <begin position="122"/>
        <end position="144"/>
    </location>
</feature>
<feature type="transmembrane region" description="Helical" evidence="1">
    <location>
        <begin position="190"/>
        <end position="213"/>
    </location>
</feature>
<feature type="transmembrane region" description="Helical" evidence="1">
    <location>
        <begin position="80"/>
        <end position="101"/>
    </location>
</feature>
<keyword evidence="3" id="KW-1185">Reference proteome</keyword>
<accession>A0A3A4BA18</accession>
<sequence>MTGTLALVRLALRRDRVLLPVWIVVIVVAVAATASAIAELYPQAGRRLALGVTIGSAPALQALTGPVYDASSVGGLTAWRATIVASVLAALMSVTAVTRHTRAEEESGRAELIGACAVGRQALASAAVLVAGGAGLLLGLLIALALTGQGLPAGGALALGLAVTGTGWFFIGVAVVAAQVTSHSRTANGMALAVLGLAFLLRAVGDAAGMEALSWLSPLGWAQRVRAFAGERWQVIALFVVVSLLLIAAAALLARRRDLGAGLMPPRPGPPDAARWLAGPLALAWRLQRGALLGWMIGFTVVGAMFGSLAQGVGDLVRDNAQIAAALALLGGAGALIDTFLAAQLGLLALVAGGYAVQATLRLQGEEAAVRAEPVLATAVPRWRWAAGHLAMALAGSLLILLAAGLAIGLAHGIRVGEPAEQTARLAGAALVHVPATWTLAGIAMLLYGALPRLTGLAWAALVAFALLGQFGELLRLDDRVRGISPFAHLPRVPGGVVDAAPPAWLIAVTSVLALAGIAAFRRRDLKAA</sequence>
<feature type="transmembrane region" description="Helical" evidence="1">
    <location>
        <begin position="156"/>
        <end position="178"/>
    </location>
</feature>
<feature type="transmembrane region" description="Helical" evidence="1">
    <location>
        <begin position="426"/>
        <end position="447"/>
    </location>
</feature>
<keyword evidence="1" id="KW-1133">Transmembrane helix</keyword>
<proteinExistence type="predicted"/>
<protein>
    <submittedName>
        <fullName evidence="2">ABC transporter permease</fullName>
    </submittedName>
</protein>
<evidence type="ECO:0000256" key="1">
    <source>
        <dbReference type="SAM" id="Phobius"/>
    </source>
</evidence>
<evidence type="ECO:0000313" key="2">
    <source>
        <dbReference type="EMBL" id="RJL35749.1"/>
    </source>
</evidence>
<dbReference type="OrthoDB" id="2014935at2"/>
<dbReference type="RefSeq" id="WP_119924722.1">
    <property type="nucleotide sequence ID" value="NZ_QZEY01000001.1"/>
</dbReference>
<gene>
    <name evidence="2" type="ORF">D5H75_02905</name>
</gene>
<comment type="caution">
    <text evidence="2">The sequence shown here is derived from an EMBL/GenBank/DDBJ whole genome shotgun (WGS) entry which is preliminary data.</text>
</comment>
<feature type="transmembrane region" description="Helical" evidence="1">
    <location>
        <begin position="390"/>
        <end position="414"/>
    </location>
</feature>
<feature type="transmembrane region" description="Helical" evidence="1">
    <location>
        <begin position="454"/>
        <end position="472"/>
    </location>
</feature>
<feature type="transmembrane region" description="Helical" evidence="1">
    <location>
        <begin position="323"/>
        <end position="352"/>
    </location>
</feature>
<organism evidence="2 3">
    <name type="scientific">Bailinhaonella thermotolerans</name>
    <dbReference type="NCBI Taxonomy" id="1070861"/>
    <lineage>
        <taxon>Bacteria</taxon>
        <taxon>Bacillati</taxon>
        <taxon>Actinomycetota</taxon>
        <taxon>Actinomycetes</taxon>
        <taxon>Streptosporangiales</taxon>
        <taxon>Streptosporangiaceae</taxon>
        <taxon>Bailinhaonella</taxon>
    </lineage>
</organism>
<feature type="transmembrane region" description="Helical" evidence="1">
    <location>
        <begin position="292"/>
        <end position="311"/>
    </location>
</feature>
<reference evidence="2 3" key="1">
    <citation type="submission" date="2018-09" db="EMBL/GenBank/DDBJ databases">
        <title>YIM 75507 draft genome.</title>
        <authorList>
            <person name="Tang S."/>
            <person name="Feng Y."/>
        </authorList>
    </citation>
    <scope>NUCLEOTIDE SEQUENCE [LARGE SCALE GENOMIC DNA]</scope>
    <source>
        <strain evidence="2 3">YIM 75507</strain>
    </source>
</reference>
<dbReference type="Proteomes" id="UP000265768">
    <property type="component" value="Unassembled WGS sequence"/>
</dbReference>
<keyword evidence="1" id="KW-0812">Transmembrane</keyword>
<evidence type="ECO:0000313" key="3">
    <source>
        <dbReference type="Proteomes" id="UP000265768"/>
    </source>
</evidence>
<dbReference type="EMBL" id="QZEY01000001">
    <property type="protein sequence ID" value="RJL35749.1"/>
    <property type="molecule type" value="Genomic_DNA"/>
</dbReference>
<dbReference type="AlphaFoldDB" id="A0A3A4BA18"/>